<evidence type="ECO:0000313" key="10">
    <source>
        <dbReference type="Proteomes" id="UP000182840"/>
    </source>
</evidence>
<comment type="subcellular location">
    <subcellularLocation>
        <location evidence="1">Cell membrane</location>
        <topology evidence="1">Single-pass membrane protein</topology>
    </subcellularLocation>
    <subcellularLocation>
        <location evidence="7">Cell membrane</location>
        <topology evidence="7">Single-pass type II membrane protein</topology>
    </subcellularLocation>
</comment>
<feature type="transmembrane region" description="Helical" evidence="8">
    <location>
        <begin position="16"/>
        <end position="35"/>
    </location>
</feature>
<keyword evidence="3" id="KW-1003">Cell membrane</keyword>
<dbReference type="Pfam" id="PF02472">
    <property type="entry name" value="ExbD"/>
    <property type="match status" value="1"/>
</dbReference>
<evidence type="ECO:0000313" key="9">
    <source>
        <dbReference type="EMBL" id="APH71824.1"/>
    </source>
</evidence>
<evidence type="ECO:0000256" key="7">
    <source>
        <dbReference type="RuleBase" id="RU003879"/>
    </source>
</evidence>
<evidence type="ECO:0000256" key="3">
    <source>
        <dbReference type="ARBA" id="ARBA00022475"/>
    </source>
</evidence>
<keyword evidence="5 8" id="KW-1133">Transmembrane helix</keyword>
<organism evidence="9 10">
    <name type="scientific">Aquibium oceanicum</name>
    <dbReference type="NCBI Taxonomy" id="1670800"/>
    <lineage>
        <taxon>Bacteria</taxon>
        <taxon>Pseudomonadati</taxon>
        <taxon>Pseudomonadota</taxon>
        <taxon>Alphaproteobacteria</taxon>
        <taxon>Hyphomicrobiales</taxon>
        <taxon>Phyllobacteriaceae</taxon>
        <taxon>Aquibium</taxon>
    </lineage>
</organism>
<dbReference type="AlphaFoldDB" id="A0A1L3SQZ4"/>
<evidence type="ECO:0000256" key="5">
    <source>
        <dbReference type="ARBA" id="ARBA00022989"/>
    </source>
</evidence>
<dbReference type="GO" id="GO:0022857">
    <property type="term" value="F:transmembrane transporter activity"/>
    <property type="evidence" value="ECO:0007669"/>
    <property type="project" value="InterPro"/>
</dbReference>
<proteinExistence type="inferred from homology"/>
<dbReference type="Gene3D" id="3.30.420.270">
    <property type="match status" value="1"/>
</dbReference>
<evidence type="ECO:0000256" key="4">
    <source>
        <dbReference type="ARBA" id="ARBA00022692"/>
    </source>
</evidence>
<comment type="similarity">
    <text evidence="2 7">Belongs to the ExbD/TolR family.</text>
</comment>
<dbReference type="InterPro" id="IPR003400">
    <property type="entry name" value="ExbD"/>
</dbReference>
<keyword evidence="4 7" id="KW-0812">Transmembrane</keyword>
<dbReference type="Proteomes" id="UP000182840">
    <property type="component" value="Chromosome"/>
</dbReference>
<reference evidence="10" key="1">
    <citation type="submission" date="2016-11" db="EMBL/GenBank/DDBJ databases">
        <title>Mesorhizobium oceanicum sp. nov., isolated from deep seawater in South China Sea.</title>
        <authorList>
            <person name="Fu G.-Y."/>
        </authorList>
    </citation>
    <scope>NUCLEOTIDE SEQUENCE [LARGE SCALE GENOMIC DNA]</scope>
    <source>
        <strain evidence="10">B7</strain>
    </source>
</reference>
<dbReference type="GO" id="GO:0015031">
    <property type="term" value="P:protein transport"/>
    <property type="evidence" value="ECO:0007669"/>
    <property type="project" value="UniProtKB-KW"/>
</dbReference>
<keyword evidence="7" id="KW-0653">Protein transport</keyword>
<keyword evidence="7" id="KW-0813">Transport</keyword>
<dbReference type="OrthoDB" id="8479787at2"/>
<evidence type="ECO:0000256" key="8">
    <source>
        <dbReference type="SAM" id="Phobius"/>
    </source>
</evidence>
<dbReference type="EMBL" id="CP018171">
    <property type="protein sequence ID" value="APH71824.1"/>
    <property type="molecule type" value="Genomic_DNA"/>
</dbReference>
<gene>
    <name evidence="9" type="ORF">BSQ44_10915</name>
</gene>
<dbReference type="RefSeq" id="WP_072603979.1">
    <property type="nucleotide sequence ID" value="NZ_CP018171.1"/>
</dbReference>
<dbReference type="STRING" id="1670800.BSQ44_10915"/>
<name>A0A1L3SQZ4_9HYPH</name>
<keyword evidence="10" id="KW-1185">Reference proteome</keyword>
<accession>A0A1L3SQZ4</accession>
<sequence>MRLPRPTARTKQESTITLINVVFLMLIFFLIAGSLTPPLDKEVALISTAESDQAEPPDALFVTAQGSIRARGAEITPAEYVARIRQDRLLLGGDAITVKIAADRDLPAERLIGIVAELRDAGATRVSVVTERAMP</sequence>
<dbReference type="KEGG" id="meso:BSQ44_10915"/>
<dbReference type="GO" id="GO:0005886">
    <property type="term" value="C:plasma membrane"/>
    <property type="evidence" value="ECO:0007669"/>
    <property type="project" value="UniProtKB-SubCell"/>
</dbReference>
<protein>
    <submittedName>
        <fullName evidence="9">Biopolymer transporter ExbD</fullName>
    </submittedName>
</protein>
<evidence type="ECO:0000256" key="2">
    <source>
        <dbReference type="ARBA" id="ARBA00005811"/>
    </source>
</evidence>
<keyword evidence="6 8" id="KW-0472">Membrane</keyword>
<evidence type="ECO:0000256" key="1">
    <source>
        <dbReference type="ARBA" id="ARBA00004162"/>
    </source>
</evidence>
<evidence type="ECO:0000256" key="6">
    <source>
        <dbReference type="ARBA" id="ARBA00023136"/>
    </source>
</evidence>